<organism evidence="1 2">
    <name type="scientific">Chlamydomonas eustigma</name>
    <dbReference type="NCBI Taxonomy" id="1157962"/>
    <lineage>
        <taxon>Eukaryota</taxon>
        <taxon>Viridiplantae</taxon>
        <taxon>Chlorophyta</taxon>
        <taxon>core chlorophytes</taxon>
        <taxon>Chlorophyceae</taxon>
        <taxon>CS clade</taxon>
        <taxon>Chlamydomonadales</taxon>
        <taxon>Chlamydomonadaceae</taxon>
        <taxon>Chlamydomonas</taxon>
    </lineage>
</organism>
<dbReference type="Proteomes" id="UP000232323">
    <property type="component" value="Unassembled WGS sequence"/>
</dbReference>
<dbReference type="EMBL" id="BEGY01000176">
    <property type="protein sequence ID" value="GAX85552.1"/>
    <property type="molecule type" value="Genomic_DNA"/>
</dbReference>
<reference evidence="1 2" key="1">
    <citation type="submission" date="2017-08" db="EMBL/GenBank/DDBJ databases">
        <title>Acidophilic green algal genome provides insights into adaptation to an acidic environment.</title>
        <authorList>
            <person name="Hirooka S."/>
            <person name="Hirose Y."/>
            <person name="Kanesaki Y."/>
            <person name="Higuchi S."/>
            <person name="Fujiwara T."/>
            <person name="Onuma R."/>
            <person name="Era A."/>
            <person name="Ohbayashi R."/>
            <person name="Uzuka A."/>
            <person name="Nozaki H."/>
            <person name="Yoshikawa H."/>
            <person name="Miyagishima S.Y."/>
        </authorList>
    </citation>
    <scope>NUCLEOTIDE SEQUENCE [LARGE SCALE GENOMIC DNA]</scope>
    <source>
        <strain evidence="1 2">NIES-2499</strain>
    </source>
</reference>
<evidence type="ECO:0000313" key="1">
    <source>
        <dbReference type="EMBL" id="GAX85552.1"/>
    </source>
</evidence>
<proteinExistence type="predicted"/>
<name>A0A250XRJ1_9CHLO</name>
<dbReference type="AlphaFoldDB" id="A0A250XRJ1"/>
<gene>
    <name evidence="1" type="ORF">CEUSTIGMA_g12967.t1</name>
</gene>
<keyword evidence="2" id="KW-1185">Reference proteome</keyword>
<evidence type="ECO:0000313" key="2">
    <source>
        <dbReference type="Proteomes" id="UP000232323"/>
    </source>
</evidence>
<comment type="caution">
    <text evidence="1">The sequence shown here is derived from an EMBL/GenBank/DDBJ whole genome shotgun (WGS) entry which is preliminary data.</text>
</comment>
<accession>A0A250XRJ1</accession>
<protein>
    <submittedName>
        <fullName evidence="1">Uncharacterized protein</fullName>
    </submittedName>
</protein>
<sequence>MYRWSLDTAGPFEPTSRGHTRVYRLLALHAIRPHIHDLCQRFIMELRLPDIWPPQWGSCMVLQFSCYLDILRMQLKLRELMLLVQ</sequence>